<organism evidence="1">
    <name type="scientific">marine metagenome</name>
    <dbReference type="NCBI Taxonomy" id="408172"/>
    <lineage>
        <taxon>unclassified sequences</taxon>
        <taxon>metagenomes</taxon>
        <taxon>ecological metagenomes</taxon>
    </lineage>
</organism>
<gene>
    <name evidence="1" type="ORF">METZ01_LOCUS95950</name>
</gene>
<dbReference type="CDD" id="cd07262">
    <property type="entry name" value="VOC_like"/>
    <property type="match status" value="1"/>
</dbReference>
<dbReference type="InterPro" id="IPR029068">
    <property type="entry name" value="Glyas_Bleomycin-R_OHBP_Dase"/>
</dbReference>
<evidence type="ECO:0008006" key="2">
    <source>
        <dbReference type="Google" id="ProtNLM"/>
    </source>
</evidence>
<dbReference type="AlphaFoldDB" id="A0A381VS10"/>
<sequence>MLAFVTIGTNDLKSSAKFYDEILLPFSIVQVDSDESYVGYADINYPENIELYIMKPYNKKAASIGNGTMIAFLADTKKQVDQFHAIGLKNGGIDEGSPGPRHGEHY</sequence>
<accession>A0A381VS10</accession>
<dbReference type="PANTHER" id="PTHR35006:SF1">
    <property type="entry name" value="BLL2941 PROTEIN"/>
    <property type="match status" value="1"/>
</dbReference>
<dbReference type="PANTHER" id="PTHR35006">
    <property type="entry name" value="GLYOXALASE FAMILY PROTEIN (AFU_ORTHOLOGUE AFUA_5G14830)"/>
    <property type="match status" value="1"/>
</dbReference>
<reference evidence="1" key="1">
    <citation type="submission" date="2018-05" db="EMBL/GenBank/DDBJ databases">
        <authorList>
            <person name="Lanie J.A."/>
            <person name="Ng W.-L."/>
            <person name="Kazmierczak K.M."/>
            <person name="Andrzejewski T.M."/>
            <person name="Davidsen T.M."/>
            <person name="Wayne K.J."/>
            <person name="Tettelin H."/>
            <person name="Glass J.I."/>
            <person name="Rusch D."/>
            <person name="Podicherti R."/>
            <person name="Tsui H.-C.T."/>
            <person name="Winkler M.E."/>
        </authorList>
    </citation>
    <scope>NUCLEOTIDE SEQUENCE</scope>
</reference>
<proteinExistence type="predicted"/>
<dbReference type="EMBL" id="UINC01009616">
    <property type="protein sequence ID" value="SVA43096.1"/>
    <property type="molecule type" value="Genomic_DNA"/>
</dbReference>
<feature type="non-terminal residue" evidence="1">
    <location>
        <position position="106"/>
    </location>
</feature>
<name>A0A381VS10_9ZZZZ</name>
<dbReference type="Gene3D" id="3.10.180.10">
    <property type="entry name" value="2,3-Dihydroxybiphenyl 1,2-Dioxygenase, domain 1"/>
    <property type="match status" value="1"/>
</dbReference>
<protein>
    <recommendedName>
        <fullName evidence="2">VOC domain-containing protein</fullName>
    </recommendedName>
</protein>
<dbReference type="SUPFAM" id="SSF54593">
    <property type="entry name" value="Glyoxalase/Bleomycin resistance protein/Dihydroxybiphenyl dioxygenase"/>
    <property type="match status" value="1"/>
</dbReference>
<evidence type="ECO:0000313" key="1">
    <source>
        <dbReference type="EMBL" id="SVA43096.1"/>
    </source>
</evidence>